<keyword evidence="3" id="KW-1185">Reference proteome</keyword>
<evidence type="ECO:0000313" key="2">
    <source>
        <dbReference type="EMBL" id="MBZ5712163.1"/>
    </source>
</evidence>
<reference evidence="2" key="1">
    <citation type="submission" date="2021-08" db="EMBL/GenBank/DDBJ databases">
        <authorList>
            <person name="Stevens D.C."/>
        </authorList>
    </citation>
    <scope>NUCLEOTIDE SEQUENCE</scope>
    <source>
        <strain evidence="2">DSM 53165</strain>
    </source>
</reference>
<protein>
    <recommendedName>
        <fullName evidence="4">Outer membrane protein beta-barrel domain-containing protein</fullName>
    </recommendedName>
</protein>
<feature type="region of interest" description="Disordered" evidence="1">
    <location>
        <begin position="1"/>
        <end position="36"/>
    </location>
</feature>
<dbReference type="Proteomes" id="UP001139031">
    <property type="component" value="Unassembled WGS sequence"/>
</dbReference>
<evidence type="ECO:0000313" key="3">
    <source>
        <dbReference type="Proteomes" id="UP001139031"/>
    </source>
</evidence>
<name>A0ABS7TV70_9BACT</name>
<organism evidence="2 3">
    <name type="scientific">Nannocystis pusilla</name>
    <dbReference type="NCBI Taxonomy" id="889268"/>
    <lineage>
        <taxon>Bacteria</taxon>
        <taxon>Pseudomonadati</taxon>
        <taxon>Myxococcota</taxon>
        <taxon>Polyangia</taxon>
        <taxon>Nannocystales</taxon>
        <taxon>Nannocystaceae</taxon>
        <taxon>Nannocystis</taxon>
    </lineage>
</organism>
<comment type="caution">
    <text evidence="2">The sequence shown here is derived from an EMBL/GenBank/DDBJ whole genome shotgun (WGS) entry which is preliminary data.</text>
</comment>
<dbReference type="EMBL" id="JAIRAU010000028">
    <property type="protein sequence ID" value="MBZ5712163.1"/>
    <property type="molecule type" value="Genomic_DNA"/>
</dbReference>
<evidence type="ECO:0000256" key="1">
    <source>
        <dbReference type="SAM" id="MobiDB-lite"/>
    </source>
</evidence>
<feature type="compositionally biased region" description="Polar residues" evidence="1">
    <location>
        <begin position="22"/>
        <end position="31"/>
    </location>
</feature>
<proteinExistence type="predicted"/>
<evidence type="ECO:0008006" key="4">
    <source>
        <dbReference type="Google" id="ProtNLM"/>
    </source>
</evidence>
<gene>
    <name evidence="2" type="ORF">K7C98_23215</name>
</gene>
<sequence length="247" mass="26918">MASEELPAVPIDPNDAPFMRPPNNQIATTPPRTRPDIRQGWSARRRFAFTVAPAFASLRLPFQGRVQADGRTPQRIHGAGVNLEFDVQVWRWIWVRALGVYSGHPVAEERAEVDMEVVRTAPPGTIHVAGAGFGPAFALDLGRFLPLIELGVAGLRVVTPQGGVKGQRGEACLDNGACDVGLKCNGARICEVTTLGEGYLGLAVDLLVRRHLSFGAQFRYNIPFSQLRNLNIAPGYLLGTVRLTVRF</sequence>
<accession>A0ABS7TV70</accession>